<feature type="compositionally biased region" description="Polar residues" evidence="1">
    <location>
        <begin position="396"/>
        <end position="411"/>
    </location>
</feature>
<evidence type="ECO:0000313" key="3">
    <source>
        <dbReference type="Proteomes" id="UP001373714"/>
    </source>
</evidence>
<organism evidence="2 3">
    <name type="scientific">Orbilia blumenaviensis</name>
    <dbReference type="NCBI Taxonomy" id="1796055"/>
    <lineage>
        <taxon>Eukaryota</taxon>
        <taxon>Fungi</taxon>
        <taxon>Dikarya</taxon>
        <taxon>Ascomycota</taxon>
        <taxon>Pezizomycotina</taxon>
        <taxon>Orbiliomycetes</taxon>
        <taxon>Orbiliales</taxon>
        <taxon>Orbiliaceae</taxon>
        <taxon>Orbilia</taxon>
    </lineage>
</organism>
<dbReference type="Proteomes" id="UP001373714">
    <property type="component" value="Unassembled WGS sequence"/>
</dbReference>
<sequence length="430" mass="48419">MTWIRRQLRRPPITLIAVVATGIFPGASAFWMRFIWKNGLVGPRAVFEGSSGLVLYLLTGETPLLSDTFKFPEGATQCQLMQDLTVDNHGPADPIPGMIGIVDSPRVGLKVEYLLFFEDEVCGTRPAMFLKLRASRENQSPTGNYYFVNILDHAVPAVKSWKQADPDDPIDRGVIETWDPSAQRNRERTHPSRLFVNIAEQGGFMRWKHLISDEKLGPSTVLKNDSQIEGSLGAHLMQPFAVWLKKEEEYEKQQSELNTDFGSEDFNFIPTNDFTLGSQRIGAYMIQEEYRRLGLPVPQIKAQTGQAPESRQRPDQPASTDSQTITQNAQTVVLPEQEVPQQANLPNQEYPNANDYVASLTGYSGFDPLNPQRSEYLSQIPSSFQQPTYDYDPFRLQQNPNTNNNPSRQQQLGGGRGYPQDGHHPNRPPT</sequence>
<name>A0AAV9U1X0_9PEZI</name>
<dbReference type="EMBL" id="JAVHNS010000018">
    <property type="protein sequence ID" value="KAK6331421.1"/>
    <property type="molecule type" value="Genomic_DNA"/>
</dbReference>
<keyword evidence="3" id="KW-1185">Reference proteome</keyword>
<reference evidence="2 3" key="1">
    <citation type="submission" date="2019-10" db="EMBL/GenBank/DDBJ databases">
        <authorList>
            <person name="Palmer J.M."/>
        </authorList>
    </citation>
    <scope>NUCLEOTIDE SEQUENCE [LARGE SCALE GENOMIC DNA]</scope>
    <source>
        <strain evidence="2 3">TWF730</strain>
    </source>
</reference>
<protein>
    <submittedName>
        <fullName evidence="2">Uncharacterized protein</fullName>
    </submittedName>
</protein>
<accession>A0AAV9U1X0</accession>
<gene>
    <name evidence="2" type="ORF">TWF730_004502</name>
</gene>
<proteinExistence type="predicted"/>
<feature type="region of interest" description="Disordered" evidence="1">
    <location>
        <begin position="383"/>
        <end position="430"/>
    </location>
</feature>
<evidence type="ECO:0000256" key="1">
    <source>
        <dbReference type="SAM" id="MobiDB-lite"/>
    </source>
</evidence>
<evidence type="ECO:0000313" key="2">
    <source>
        <dbReference type="EMBL" id="KAK6331421.1"/>
    </source>
</evidence>
<feature type="region of interest" description="Disordered" evidence="1">
    <location>
        <begin position="301"/>
        <end position="325"/>
    </location>
</feature>
<comment type="caution">
    <text evidence="2">The sequence shown here is derived from an EMBL/GenBank/DDBJ whole genome shotgun (WGS) entry which is preliminary data.</text>
</comment>
<dbReference type="AlphaFoldDB" id="A0AAV9U1X0"/>